<feature type="compositionally biased region" description="Basic residues" evidence="1">
    <location>
        <begin position="152"/>
        <end position="171"/>
    </location>
</feature>
<comment type="caution">
    <text evidence="2">The sequence shown here is derived from an EMBL/GenBank/DDBJ whole genome shotgun (WGS) entry which is preliminary data.</text>
</comment>
<feature type="compositionally biased region" description="Polar residues" evidence="1">
    <location>
        <begin position="112"/>
        <end position="123"/>
    </location>
</feature>
<keyword evidence="3" id="KW-1185">Reference proteome</keyword>
<feature type="region of interest" description="Disordered" evidence="1">
    <location>
        <begin position="482"/>
        <end position="632"/>
    </location>
</feature>
<feature type="compositionally biased region" description="Polar residues" evidence="1">
    <location>
        <begin position="582"/>
        <end position="595"/>
    </location>
</feature>
<feature type="compositionally biased region" description="Polar residues" evidence="1">
    <location>
        <begin position="240"/>
        <end position="251"/>
    </location>
</feature>
<dbReference type="Proteomes" id="UP000747542">
    <property type="component" value="Unassembled WGS sequence"/>
</dbReference>
<evidence type="ECO:0000256" key="1">
    <source>
        <dbReference type="SAM" id="MobiDB-lite"/>
    </source>
</evidence>
<evidence type="ECO:0000313" key="2">
    <source>
        <dbReference type="EMBL" id="KAG7169146.1"/>
    </source>
</evidence>
<name>A0A8J5MZI9_HOMAM</name>
<evidence type="ECO:0000313" key="3">
    <source>
        <dbReference type="Proteomes" id="UP000747542"/>
    </source>
</evidence>
<sequence>MPSHRLSSSLRDASNPRNIIQASANTASSLDSSQAFNSVASQSSVSRSKSITSSQFGSSRRNPPSENSPLHNFRPFANDESGFEYSAPGQRVQISFGPRSRKNRLRSFSFAKGNSDNSATDNSATDKPRPARGTGRALLGGGLGNSLDPKNGRRHSGLFSVRHRGTPRHRPSVSVILDQDKNNENDFIKEKDDEKHELRGEGLKEEVVPLIQEEKVEKGQTPLEAHNNTVGSVDGRGSGKSISDGQPQRNNLGFVFPQRRDSILPFGTRLAHRRPNSPLTNSFTGPLPLTSGPNLPPTLSLMTLTNSQDLTTSPTTLAETPSPVVVFSTQTPAFNTPPPQASFKAPNTLNFFNAPTTTPPPVVFFSTQPPVFNVPSAGNTFRAPSPQVPSQESTSFNPSPPLSPFNMIPVILPVNMVPVVAPLNLPFVVAPVNPQPTIDPNNPPTPPSESLKPPLNFPSHQSTVAPRLQRLFPSRQLANSFTLQQNSQSSSSQSWRGQSSSTSTSQLPGGVGTLQQLRQAQSSNTKEKSTSSSSSFSTNSLAQPLDNETPATLTGQEVMTQPSLTPFNPPALRNSFVGITSRKPSSTKSPLTTPGPSRDRGRQLLSPRRRPTLRRPLTPITRPRSQVVQTPVSDEYIKAFPEVAAPEGFPGEDPEEDTIKEAIFELQRLN</sequence>
<feature type="compositionally biased region" description="Low complexity" evidence="1">
    <location>
        <begin position="32"/>
        <end position="69"/>
    </location>
</feature>
<feature type="region of interest" description="Disordered" evidence="1">
    <location>
        <begin position="270"/>
        <end position="290"/>
    </location>
</feature>
<dbReference type="AlphaFoldDB" id="A0A8J5MZI9"/>
<feature type="region of interest" description="Disordered" evidence="1">
    <location>
        <begin position="26"/>
        <end position="84"/>
    </location>
</feature>
<feature type="compositionally biased region" description="Polar residues" evidence="1">
    <location>
        <begin position="549"/>
        <end position="566"/>
    </location>
</feature>
<gene>
    <name evidence="2" type="ORF">Hamer_G022783</name>
</gene>
<dbReference type="EMBL" id="JAHLQT010018204">
    <property type="protein sequence ID" value="KAG7169146.1"/>
    <property type="molecule type" value="Genomic_DNA"/>
</dbReference>
<feature type="compositionally biased region" description="Low complexity" evidence="1">
    <location>
        <begin position="614"/>
        <end position="624"/>
    </location>
</feature>
<feature type="region of interest" description="Disordered" evidence="1">
    <location>
        <begin position="109"/>
        <end position="171"/>
    </location>
</feature>
<accession>A0A8J5MZI9</accession>
<proteinExistence type="predicted"/>
<feature type="region of interest" description="Disordered" evidence="1">
    <location>
        <begin position="437"/>
        <end position="462"/>
    </location>
</feature>
<organism evidence="2 3">
    <name type="scientific">Homarus americanus</name>
    <name type="common">American lobster</name>
    <dbReference type="NCBI Taxonomy" id="6706"/>
    <lineage>
        <taxon>Eukaryota</taxon>
        <taxon>Metazoa</taxon>
        <taxon>Ecdysozoa</taxon>
        <taxon>Arthropoda</taxon>
        <taxon>Crustacea</taxon>
        <taxon>Multicrustacea</taxon>
        <taxon>Malacostraca</taxon>
        <taxon>Eumalacostraca</taxon>
        <taxon>Eucarida</taxon>
        <taxon>Decapoda</taxon>
        <taxon>Pleocyemata</taxon>
        <taxon>Astacidea</taxon>
        <taxon>Nephropoidea</taxon>
        <taxon>Nephropidae</taxon>
        <taxon>Homarus</taxon>
    </lineage>
</organism>
<feature type="compositionally biased region" description="Low complexity" evidence="1">
    <location>
        <begin position="530"/>
        <end position="540"/>
    </location>
</feature>
<feature type="region of interest" description="Disordered" evidence="1">
    <location>
        <begin position="225"/>
        <end position="253"/>
    </location>
</feature>
<protein>
    <submittedName>
        <fullName evidence="2">Uncharacterized protein</fullName>
    </submittedName>
</protein>
<feature type="compositionally biased region" description="Low complexity" evidence="1">
    <location>
        <begin position="482"/>
        <end position="506"/>
    </location>
</feature>
<reference evidence="2" key="1">
    <citation type="journal article" date="2021" name="Sci. Adv.">
        <title>The American lobster genome reveals insights on longevity, neural, and immune adaptations.</title>
        <authorList>
            <person name="Polinski J.M."/>
            <person name="Zimin A.V."/>
            <person name="Clark K.F."/>
            <person name="Kohn A.B."/>
            <person name="Sadowski N."/>
            <person name="Timp W."/>
            <person name="Ptitsyn A."/>
            <person name="Khanna P."/>
            <person name="Romanova D.Y."/>
            <person name="Williams P."/>
            <person name="Greenwood S.J."/>
            <person name="Moroz L.L."/>
            <person name="Walt D.R."/>
            <person name="Bodnar A.G."/>
        </authorList>
    </citation>
    <scope>NUCLEOTIDE SEQUENCE</scope>
    <source>
        <strain evidence="2">GMGI-L3</strain>
    </source>
</reference>